<evidence type="ECO:0000313" key="4">
    <source>
        <dbReference type="Proteomes" id="UP000694844"/>
    </source>
</evidence>
<keyword evidence="3" id="KW-0067">ATP-binding</keyword>
<dbReference type="Pfam" id="PF00012">
    <property type="entry name" value="HSP70"/>
    <property type="match status" value="1"/>
</dbReference>
<keyword evidence="4" id="KW-1185">Reference proteome</keyword>
<dbReference type="PANTHER" id="PTHR14187">
    <property type="entry name" value="ALPHA KINASE/ELONGATION FACTOR 2 KINASE"/>
    <property type="match status" value="1"/>
</dbReference>
<accession>A0A8B8B4R7</accession>
<dbReference type="GO" id="GO:0005524">
    <property type="term" value="F:ATP binding"/>
    <property type="evidence" value="ECO:0007669"/>
    <property type="project" value="UniProtKB-KW"/>
</dbReference>
<comment type="similarity">
    <text evidence="1">Belongs to the heat shock protein 70 family.</text>
</comment>
<dbReference type="AlphaFoldDB" id="A0A8B8B4R7"/>
<sequence>MDMENITSKCKKLLVTAIDFGTTYSGYAFSFRDDWSKISTSEWQGGSLRINKTPTVLLLNNKAEFVAFGFDAEDKYVHYTEIGTDKEYYLFQRFKMILHQDKELNRGVKCKDIRGRELEAIKVFEHCIRFLKDQMLEDISTRLLGTVVADDIEYVLTVPAIWGDKAKMFMREAASNAGIKSESLVIALEPEAASIYCQYLPYEKKDPSSLNLGVVKPGEKYMVVDLGGGTVDITVHEKDQDHTLAELVPASGGPWGGASVDDEFMKFLSRLAGQNTLNDFKEGNMEDFFEICRSFEAKKKTILPDKDGATNMSLPQSYFKYFMKRHKVNDFNEVIQKCLPYKDKVTSARGKIKMEKQQFRLFFEETVKNILKYIEDLFQEELVCDVGTILMVGGFSECKIVQHAVRERFNGKKVVIPEEAGLAVLNGAVYFGHIPQAISRRSARYTYGIQTWAPFDRSSHPVSKKTVSDGRTRCRDVFFKFVQKGERIYPGYSKSQIFTTLQTMDKLNCHVYISDNPSPVFTDEEGCRRLGTLKIPLTEAESRSRREIEETMIFGETELKVRAEDLFTGTVKEVIFDLLQE</sequence>
<name>A0A8B8B4R7_CRAVI</name>
<dbReference type="GO" id="GO:0140662">
    <property type="term" value="F:ATP-dependent protein folding chaperone"/>
    <property type="evidence" value="ECO:0007669"/>
    <property type="project" value="InterPro"/>
</dbReference>
<dbReference type="InterPro" id="IPR043129">
    <property type="entry name" value="ATPase_NBD"/>
</dbReference>
<organism evidence="4 5">
    <name type="scientific">Crassostrea virginica</name>
    <name type="common">Eastern oyster</name>
    <dbReference type="NCBI Taxonomy" id="6565"/>
    <lineage>
        <taxon>Eukaryota</taxon>
        <taxon>Metazoa</taxon>
        <taxon>Spiralia</taxon>
        <taxon>Lophotrochozoa</taxon>
        <taxon>Mollusca</taxon>
        <taxon>Bivalvia</taxon>
        <taxon>Autobranchia</taxon>
        <taxon>Pteriomorphia</taxon>
        <taxon>Ostreida</taxon>
        <taxon>Ostreoidea</taxon>
        <taxon>Ostreidae</taxon>
        <taxon>Crassostrea</taxon>
    </lineage>
</organism>
<dbReference type="PANTHER" id="PTHR14187:SF5">
    <property type="entry name" value="HEAT SHOCK 70 KDA PROTEIN 12A"/>
    <property type="match status" value="1"/>
</dbReference>
<dbReference type="GeneID" id="111107260"/>
<dbReference type="Gene3D" id="3.30.420.40">
    <property type="match status" value="2"/>
</dbReference>
<dbReference type="Proteomes" id="UP000694844">
    <property type="component" value="Chromosome 8"/>
</dbReference>
<evidence type="ECO:0000256" key="2">
    <source>
        <dbReference type="ARBA" id="ARBA00022741"/>
    </source>
</evidence>
<dbReference type="RefSeq" id="XP_022298078.1">
    <property type="nucleotide sequence ID" value="XM_022442370.1"/>
</dbReference>
<dbReference type="InterPro" id="IPR013126">
    <property type="entry name" value="Hsp_70_fam"/>
</dbReference>
<reference evidence="5" key="1">
    <citation type="submission" date="2025-08" db="UniProtKB">
        <authorList>
            <consortium name="RefSeq"/>
        </authorList>
    </citation>
    <scope>IDENTIFICATION</scope>
    <source>
        <tissue evidence="5">Whole sample</tissue>
    </source>
</reference>
<evidence type="ECO:0000256" key="1">
    <source>
        <dbReference type="ARBA" id="ARBA00007381"/>
    </source>
</evidence>
<dbReference type="SUPFAM" id="SSF53067">
    <property type="entry name" value="Actin-like ATPase domain"/>
    <property type="match status" value="2"/>
</dbReference>
<dbReference type="OrthoDB" id="6064993at2759"/>
<dbReference type="KEGG" id="cvn:111107260"/>
<evidence type="ECO:0000313" key="5">
    <source>
        <dbReference type="RefSeq" id="XP_022298078.1"/>
    </source>
</evidence>
<keyword evidence="2" id="KW-0547">Nucleotide-binding</keyword>
<gene>
    <name evidence="5" type="primary">LOC111107260</name>
</gene>
<proteinExistence type="inferred from homology"/>
<evidence type="ECO:0000256" key="3">
    <source>
        <dbReference type="ARBA" id="ARBA00022840"/>
    </source>
</evidence>
<protein>
    <submittedName>
        <fullName evidence="5">Heat shock 70 kDa protein 12A-like</fullName>
    </submittedName>
</protein>
<dbReference type="CDD" id="cd10229">
    <property type="entry name" value="ASKHA_NBD_HSP70_HSPA12"/>
    <property type="match status" value="1"/>
</dbReference>